<feature type="compositionally biased region" description="Acidic residues" evidence="8">
    <location>
        <begin position="244"/>
        <end position="267"/>
    </location>
</feature>
<evidence type="ECO:0000256" key="1">
    <source>
        <dbReference type="ARBA" id="ARBA00004604"/>
    </source>
</evidence>
<dbReference type="PANTHER" id="PTHR13214:SF1">
    <property type="entry name" value="ZINC FINGER PROTEIN 330"/>
    <property type="match status" value="1"/>
</dbReference>
<dbReference type="InterPro" id="IPR010531">
    <property type="entry name" value="NOA36"/>
</dbReference>
<keyword evidence="4" id="KW-0677">Repeat</keyword>
<keyword evidence="10" id="KW-1185">Reference proteome</keyword>
<accession>A0A504Y7M4</accession>
<evidence type="ECO:0000256" key="8">
    <source>
        <dbReference type="SAM" id="MobiDB-lite"/>
    </source>
</evidence>
<evidence type="ECO:0000313" key="10">
    <source>
        <dbReference type="Proteomes" id="UP000316759"/>
    </source>
</evidence>
<reference evidence="9 10" key="1">
    <citation type="submission" date="2019-04" db="EMBL/GenBank/DDBJ databases">
        <title>Annotation for the trematode Fasciola gigantica.</title>
        <authorList>
            <person name="Choi Y.-J."/>
        </authorList>
    </citation>
    <scope>NUCLEOTIDE SEQUENCE [LARGE SCALE GENOMIC DNA]</scope>
    <source>
        <strain evidence="9">Uganda_cow_1</strain>
    </source>
</reference>
<keyword evidence="3" id="KW-0479">Metal-binding</keyword>
<dbReference type="EMBL" id="SUNJ01013876">
    <property type="protein sequence ID" value="TPP56953.1"/>
    <property type="molecule type" value="Genomic_DNA"/>
</dbReference>
<comment type="caution">
    <text evidence="9">The sequence shown here is derived from an EMBL/GenBank/DDBJ whole genome shotgun (WGS) entry which is preliminary data.</text>
</comment>
<sequence>MPKKKTGQRKKAEKARARQKLMRTQRSNIDLINHPSNVAMECGNCGRRQKNRAFCYFCQSLQRLPICCHCGKQKCTGKHGDCLVKHRASHVCGMAMVGAICDFCEAWVCHGLNCISVHACECPLQDSICIECERSLEEHGGRIFSCAFCQHMLCEDDQFEHQASCQRLEAESYKCPSCNRLGSNTCLRCKVTFCDEHAKRKGVKYDKGKAFPCPKCGHPLTDSYNLSMSTRNYEYGRQRLATSDSEDSSSEAESDSENDDTEADSELEESHEVVCDMEQLHLNA</sequence>
<evidence type="ECO:0000313" key="9">
    <source>
        <dbReference type="EMBL" id="TPP56953.1"/>
    </source>
</evidence>
<organism evidence="9 10">
    <name type="scientific">Fasciola gigantica</name>
    <name type="common">Giant liver fluke</name>
    <dbReference type="NCBI Taxonomy" id="46835"/>
    <lineage>
        <taxon>Eukaryota</taxon>
        <taxon>Metazoa</taxon>
        <taxon>Spiralia</taxon>
        <taxon>Lophotrochozoa</taxon>
        <taxon>Platyhelminthes</taxon>
        <taxon>Trematoda</taxon>
        <taxon>Digenea</taxon>
        <taxon>Plagiorchiida</taxon>
        <taxon>Echinostomata</taxon>
        <taxon>Echinostomatoidea</taxon>
        <taxon>Fasciolidae</taxon>
        <taxon>Fasciola</taxon>
    </lineage>
</organism>
<evidence type="ECO:0000256" key="4">
    <source>
        <dbReference type="ARBA" id="ARBA00022737"/>
    </source>
</evidence>
<feature type="region of interest" description="Disordered" evidence="8">
    <location>
        <begin position="239"/>
        <end position="274"/>
    </location>
</feature>
<dbReference type="Proteomes" id="UP000316759">
    <property type="component" value="Unassembled WGS sequence"/>
</dbReference>
<dbReference type="GO" id="GO:0008270">
    <property type="term" value="F:zinc ion binding"/>
    <property type="evidence" value="ECO:0007669"/>
    <property type="project" value="UniProtKB-KW"/>
</dbReference>
<evidence type="ECO:0000256" key="7">
    <source>
        <dbReference type="ARBA" id="ARBA00023242"/>
    </source>
</evidence>
<evidence type="ECO:0000256" key="2">
    <source>
        <dbReference type="ARBA" id="ARBA00007212"/>
    </source>
</evidence>
<comment type="similarity">
    <text evidence="2">Belongs to the NOA36 family.</text>
</comment>
<evidence type="ECO:0000256" key="3">
    <source>
        <dbReference type="ARBA" id="ARBA00022723"/>
    </source>
</evidence>
<keyword evidence="7" id="KW-0539">Nucleus</keyword>
<dbReference type="GO" id="GO:0005730">
    <property type="term" value="C:nucleolus"/>
    <property type="evidence" value="ECO:0007669"/>
    <property type="project" value="UniProtKB-SubCell"/>
</dbReference>
<evidence type="ECO:0000256" key="6">
    <source>
        <dbReference type="ARBA" id="ARBA00022833"/>
    </source>
</evidence>
<dbReference type="PANTHER" id="PTHR13214">
    <property type="entry name" value="ZINC FINGER PROTEIN 330"/>
    <property type="match status" value="1"/>
</dbReference>
<keyword evidence="6" id="KW-0862">Zinc</keyword>
<dbReference type="Pfam" id="PF06524">
    <property type="entry name" value="NOA36"/>
    <property type="match status" value="1"/>
</dbReference>
<comment type="subcellular location">
    <subcellularLocation>
        <location evidence="1">Nucleus</location>
        <location evidence="1">Nucleolus</location>
    </subcellularLocation>
</comment>
<keyword evidence="5" id="KW-0863">Zinc-finger</keyword>
<dbReference type="OrthoDB" id="10258894at2759"/>
<evidence type="ECO:0000256" key="5">
    <source>
        <dbReference type="ARBA" id="ARBA00022771"/>
    </source>
</evidence>
<dbReference type="STRING" id="46835.A0A504Y7M4"/>
<protein>
    <submittedName>
        <fullName evidence="9">Zinc finger protein</fullName>
    </submittedName>
</protein>
<proteinExistence type="inferred from homology"/>
<name>A0A504Y7M4_FASGI</name>
<dbReference type="AlphaFoldDB" id="A0A504Y7M4"/>
<gene>
    <name evidence="9" type="ORF">FGIG_10291</name>
</gene>